<reference evidence="2 3" key="1">
    <citation type="submission" date="2020-08" db="EMBL/GenBank/DDBJ databases">
        <title>Bridging the membrane lipid divide: bacteria of the FCB group superphylum have the potential to synthesize archaeal ether lipids.</title>
        <authorList>
            <person name="Villanueva L."/>
            <person name="Von Meijenfeldt F.A.B."/>
            <person name="Westbye A.B."/>
            <person name="Yadav S."/>
            <person name="Hopmans E.C."/>
            <person name="Dutilh B.E."/>
            <person name="Sinninghe Damste J.S."/>
        </authorList>
    </citation>
    <scope>NUCLEOTIDE SEQUENCE [LARGE SCALE GENOMIC DNA]</scope>
    <source>
        <strain evidence="2">NIOZ-UU82</strain>
    </source>
</reference>
<evidence type="ECO:0000259" key="1">
    <source>
        <dbReference type="Pfam" id="PF14361"/>
    </source>
</evidence>
<dbReference type="Pfam" id="PF14361">
    <property type="entry name" value="RsbRD_N"/>
    <property type="match status" value="1"/>
</dbReference>
<gene>
    <name evidence="2" type="ORF">H8E80_09105</name>
</gene>
<dbReference type="InterPro" id="IPR025751">
    <property type="entry name" value="RsbRD_N_dom"/>
</dbReference>
<evidence type="ECO:0000313" key="3">
    <source>
        <dbReference type="Proteomes" id="UP000603545"/>
    </source>
</evidence>
<sequence length="194" mass="22266">MRLNDLLKQKKAAIVKEWFNMVIDTYPLDTSRFLKKQKDPFANPVGNTISQGLGPLFDELVMEMDPDAITTFLDPIIRIRAVQVMFSPSQAVAFIFSLKEAVRKNLKKELNDNKTLNELLLFESKIDEIGLMAFDIFMKCREQIYNLKAYDERNRTFRAFKRAGLVAEIPDGKPDAVINFLKSSNTAVEPLDDR</sequence>
<dbReference type="Proteomes" id="UP000603545">
    <property type="component" value="Unassembled WGS sequence"/>
</dbReference>
<proteinExistence type="predicted"/>
<protein>
    <submittedName>
        <fullName evidence="2">RsbRD N-terminal domain-containing protein</fullName>
    </submittedName>
</protein>
<comment type="caution">
    <text evidence="2">The sequence shown here is derived from an EMBL/GenBank/DDBJ whole genome shotgun (WGS) entry which is preliminary data.</text>
</comment>
<organism evidence="2 3">
    <name type="scientific">Candidatus Desulfaltia bathyphila</name>
    <dbReference type="NCBI Taxonomy" id="2841697"/>
    <lineage>
        <taxon>Bacteria</taxon>
        <taxon>Pseudomonadati</taxon>
        <taxon>Thermodesulfobacteriota</taxon>
        <taxon>Desulfobacteria</taxon>
        <taxon>Desulfobacterales</taxon>
        <taxon>Desulfobacterales incertae sedis</taxon>
        <taxon>Candidatus Desulfaltia</taxon>
    </lineage>
</organism>
<name>A0A8J6N639_9BACT</name>
<dbReference type="EMBL" id="JACNLL010000082">
    <property type="protein sequence ID" value="MBC8200179.1"/>
    <property type="molecule type" value="Genomic_DNA"/>
</dbReference>
<evidence type="ECO:0000313" key="2">
    <source>
        <dbReference type="EMBL" id="MBC8200179.1"/>
    </source>
</evidence>
<dbReference type="AlphaFoldDB" id="A0A8J6N639"/>
<feature type="domain" description="RsbT co-antagonist protein RsbRD N-terminal" evidence="1">
    <location>
        <begin position="13"/>
        <end position="145"/>
    </location>
</feature>
<accession>A0A8J6N639</accession>